<organism evidence="2 3">
    <name type="scientific">Syntrophomonas wolfei subsp. wolfei (strain DSM 2245B / Goettingen)</name>
    <dbReference type="NCBI Taxonomy" id="335541"/>
    <lineage>
        <taxon>Bacteria</taxon>
        <taxon>Bacillati</taxon>
        <taxon>Bacillota</taxon>
        <taxon>Clostridia</taxon>
        <taxon>Eubacteriales</taxon>
        <taxon>Syntrophomonadaceae</taxon>
        <taxon>Syntrophomonas</taxon>
    </lineage>
</organism>
<feature type="transmembrane region" description="Helical" evidence="1">
    <location>
        <begin position="65"/>
        <end position="87"/>
    </location>
</feature>
<dbReference type="AlphaFoldDB" id="Q0AYA3"/>
<reference evidence="3" key="1">
    <citation type="journal article" date="2010" name="Environ. Microbiol.">
        <title>The genome of Syntrophomonas wolfei: new insights into syntrophic metabolism and biohydrogen production.</title>
        <authorList>
            <person name="Sieber J.R."/>
            <person name="Sims D.R."/>
            <person name="Han C."/>
            <person name="Kim E."/>
            <person name="Lykidis A."/>
            <person name="Lapidus A.L."/>
            <person name="McDonnald E."/>
            <person name="Rohlin L."/>
            <person name="Culley D.E."/>
            <person name="Gunsalus R."/>
            <person name="McInerney M.J."/>
        </authorList>
    </citation>
    <scope>NUCLEOTIDE SEQUENCE [LARGE SCALE GENOMIC DNA]</scope>
    <source>
        <strain evidence="3">DSM 2245B / Goettingen</strain>
    </source>
</reference>
<dbReference type="OrthoDB" id="9791273at2"/>
<dbReference type="Proteomes" id="UP000001968">
    <property type="component" value="Chromosome"/>
</dbReference>
<dbReference type="EMBL" id="CP000448">
    <property type="protein sequence ID" value="ABI68301.1"/>
    <property type="molecule type" value="Genomic_DNA"/>
</dbReference>
<keyword evidence="3" id="KW-1185">Reference proteome</keyword>
<evidence type="ECO:0000313" key="3">
    <source>
        <dbReference type="Proteomes" id="UP000001968"/>
    </source>
</evidence>
<gene>
    <name evidence="2" type="ordered locus">Swol_0987</name>
</gene>
<sequence>MKLVAITPSPGSTPGAGGLPFWLPAFYHIFLLTKADVDIKTPVPVDSDITKKELRRNWARLIQKVYYTVPLLYGYYSTAFCNNIWLFP</sequence>
<evidence type="ECO:0000313" key="2">
    <source>
        <dbReference type="EMBL" id="ABI68301.1"/>
    </source>
</evidence>
<protein>
    <submittedName>
        <fullName evidence="2">Uncharacterized protein</fullName>
    </submittedName>
</protein>
<dbReference type="KEGG" id="swo:Swol_0987"/>
<accession>Q0AYA3</accession>
<name>Q0AYA3_SYNWW</name>
<dbReference type="RefSeq" id="WP_011640406.1">
    <property type="nucleotide sequence ID" value="NC_008346.1"/>
</dbReference>
<keyword evidence="1" id="KW-0812">Transmembrane</keyword>
<proteinExistence type="predicted"/>
<dbReference type="HOGENOM" id="CLU_2467942_0_0_9"/>
<keyword evidence="1" id="KW-0472">Membrane</keyword>
<keyword evidence="1" id="KW-1133">Transmembrane helix</keyword>
<evidence type="ECO:0000256" key="1">
    <source>
        <dbReference type="SAM" id="Phobius"/>
    </source>
</evidence>